<dbReference type="Proteomes" id="UP000194012">
    <property type="component" value="Unassembled WGS sequence"/>
</dbReference>
<feature type="domain" description="HTH luxR-type" evidence="1">
    <location>
        <begin position="42"/>
        <end position="99"/>
    </location>
</feature>
<protein>
    <submittedName>
        <fullName evidence="2">Bacterial regulatory proteins, luxR family</fullName>
    </submittedName>
</protein>
<dbReference type="InterPro" id="IPR036388">
    <property type="entry name" value="WH-like_DNA-bd_sf"/>
</dbReference>
<evidence type="ECO:0000313" key="3">
    <source>
        <dbReference type="Proteomes" id="UP000194012"/>
    </source>
</evidence>
<name>A0A1X6YBI9_9RHOB</name>
<evidence type="ECO:0000259" key="1">
    <source>
        <dbReference type="SMART" id="SM00421"/>
    </source>
</evidence>
<dbReference type="InterPro" id="IPR016032">
    <property type="entry name" value="Sig_transdc_resp-reg_C-effctor"/>
</dbReference>
<dbReference type="EMBL" id="FWFJ01000002">
    <property type="protein sequence ID" value="SLN14577.1"/>
    <property type="molecule type" value="Genomic_DNA"/>
</dbReference>
<evidence type="ECO:0000313" key="2">
    <source>
        <dbReference type="EMBL" id="SLN14577.1"/>
    </source>
</evidence>
<reference evidence="3" key="1">
    <citation type="submission" date="2017-03" db="EMBL/GenBank/DDBJ databases">
        <authorList>
            <person name="Rodrigo-Torres L."/>
            <person name="Arahal R.D."/>
            <person name="Lucena T."/>
        </authorList>
    </citation>
    <scope>NUCLEOTIDE SEQUENCE [LARGE SCALE GENOMIC DNA]</scope>
    <source>
        <strain evidence="3">CECT 8370</strain>
    </source>
</reference>
<dbReference type="SMART" id="SM00421">
    <property type="entry name" value="HTH_LUXR"/>
    <property type="match status" value="1"/>
</dbReference>
<dbReference type="SUPFAM" id="SSF46894">
    <property type="entry name" value="C-terminal effector domain of the bipartite response regulators"/>
    <property type="match status" value="1"/>
</dbReference>
<dbReference type="GO" id="GO:0006355">
    <property type="term" value="P:regulation of DNA-templated transcription"/>
    <property type="evidence" value="ECO:0007669"/>
    <property type="project" value="InterPro"/>
</dbReference>
<proteinExistence type="predicted"/>
<dbReference type="PRINTS" id="PR00038">
    <property type="entry name" value="HTHLUXR"/>
</dbReference>
<keyword evidence="3" id="KW-1185">Reference proteome</keyword>
<gene>
    <name evidence="2" type="ORF">ROG8370_00371</name>
</gene>
<sequence length="104" mass="11646">MLVEALLLPRELGELIGGARFILAVREVSSPLISRKSRMRHSLGLTATEADFADFLARGMSVKEASERLCISVWTGRSHLRSIFQKTDTHRQGELIALLNQEKL</sequence>
<dbReference type="Gene3D" id="1.10.10.10">
    <property type="entry name" value="Winged helix-like DNA-binding domain superfamily/Winged helix DNA-binding domain"/>
    <property type="match status" value="1"/>
</dbReference>
<accession>A0A1X6YBI9</accession>
<dbReference type="InterPro" id="IPR000792">
    <property type="entry name" value="Tscrpt_reg_LuxR_C"/>
</dbReference>
<dbReference type="GO" id="GO:0003677">
    <property type="term" value="F:DNA binding"/>
    <property type="evidence" value="ECO:0007669"/>
    <property type="project" value="InterPro"/>
</dbReference>
<organism evidence="2 3">
    <name type="scientific">Roseovarius gaetbuli</name>
    <dbReference type="NCBI Taxonomy" id="1356575"/>
    <lineage>
        <taxon>Bacteria</taxon>
        <taxon>Pseudomonadati</taxon>
        <taxon>Pseudomonadota</taxon>
        <taxon>Alphaproteobacteria</taxon>
        <taxon>Rhodobacterales</taxon>
        <taxon>Roseobacteraceae</taxon>
        <taxon>Roseovarius</taxon>
    </lineage>
</organism>
<dbReference type="Pfam" id="PF00196">
    <property type="entry name" value="GerE"/>
    <property type="match status" value="1"/>
</dbReference>
<dbReference type="AlphaFoldDB" id="A0A1X6YBI9"/>